<keyword evidence="6 10" id="KW-0812">Transmembrane</keyword>
<feature type="transmembrane region" description="Helical" evidence="10">
    <location>
        <begin position="399"/>
        <end position="416"/>
    </location>
</feature>
<dbReference type="AlphaFoldDB" id="A0A1R4JU66"/>
<evidence type="ECO:0000256" key="8">
    <source>
        <dbReference type="ARBA" id="ARBA00023136"/>
    </source>
</evidence>
<keyword evidence="5 10" id="KW-0808">Transferase</keyword>
<keyword evidence="4 10" id="KW-0328">Glycosyltransferase</keyword>
<feature type="transmembrane region" description="Helical" evidence="10">
    <location>
        <begin position="130"/>
        <end position="152"/>
    </location>
</feature>
<evidence type="ECO:0000256" key="7">
    <source>
        <dbReference type="ARBA" id="ARBA00022989"/>
    </source>
</evidence>
<feature type="domain" description="Protein O-mannosyl-transferase C-terminal four TM" evidence="12">
    <location>
        <begin position="338"/>
        <end position="529"/>
    </location>
</feature>
<dbReference type="PANTHER" id="PTHR10050:SF46">
    <property type="entry name" value="PROTEIN O-MANNOSYL-TRANSFERASE 2"/>
    <property type="match status" value="1"/>
</dbReference>
<feature type="transmembrane region" description="Helical" evidence="10">
    <location>
        <begin position="428"/>
        <end position="446"/>
    </location>
</feature>
<feature type="transmembrane region" description="Helical" evidence="10">
    <location>
        <begin position="492"/>
        <end position="510"/>
    </location>
</feature>
<protein>
    <recommendedName>
        <fullName evidence="9 10">Polyprenol-phosphate-mannose--protein mannosyltransferase</fullName>
        <ecNumber evidence="10">2.4.1.-</ecNumber>
    </recommendedName>
</protein>
<evidence type="ECO:0000256" key="10">
    <source>
        <dbReference type="RuleBase" id="RU367007"/>
    </source>
</evidence>
<organism evidence="13 14">
    <name type="scientific">Microbacterium esteraromaticum</name>
    <dbReference type="NCBI Taxonomy" id="57043"/>
    <lineage>
        <taxon>Bacteria</taxon>
        <taxon>Bacillati</taxon>
        <taxon>Actinomycetota</taxon>
        <taxon>Actinomycetes</taxon>
        <taxon>Micrococcales</taxon>
        <taxon>Microbacteriaceae</taxon>
        <taxon>Microbacterium</taxon>
    </lineage>
</organism>
<feature type="transmembrane region" description="Helical" evidence="10">
    <location>
        <begin position="159"/>
        <end position="176"/>
    </location>
</feature>
<dbReference type="GO" id="GO:0012505">
    <property type="term" value="C:endomembrane system"/>
    <property type="evidence" value="ECO:0007669"/>
    <property type="project" value="UniProtKB-SubCell"/>
</dbReference>
<dbReference type="RefSeq" id="WP_256971588.1">
    <property type="nucleotide sequence ID" value="NZ_FUKO01000020.1"/>
</dbReference>
<dbReference type="InterPro" id="IPR032421">
    <property type="entry name" value="PMT_4TMC"/>
</dbReference>
<dbReference type="UniPathway" id="UPA00378"/>
<keyword evidence="7 10" id="KW-1133">Transmembrane helix</keyword>
<comment type="pathway">
    <text evidence="2 10">Protein modification; protein glycosylation.</text>
</comment>
<dbReference type="Pfam" id="PF16192">
    <property type="entry name" value="PMT_4TMC"/>
    <property type="match status" value="1"/>
</dbReference>
<dbReference type="GO" id="GO:0004169">
    <property type="term" value="F:dolichyl-phosphate-mannose-protein mannosyltransferase activity"/>
    <property type="evidence" value="ECO:0007669"/>
    <property type="project" value="UniProtKB-UniRule"/>
</dbReference>
<dbReference type="EC" id="2.4.1.-" evidence="10"/>
<proteinExistence type="inferred from homology"/>
<comment type="subcellular location">
    <subcellularLocation>
        <location evidence="10">Cell membrane</location>
    </subcellularLocation>
    <subcellularLocation>
        <location evidence="1">Endomembrane system</location>
        <topology evidence="1">Multi-pass membrane protein</topology>
    </subcellularLocation>
</comment>
<dbReference type="GO" id="GO:0005886">
    <property type="term" value="C:plasma membrane"/>
    <property type="evidence" value="ECO:0007669"/>
    <property type="project" value="UniProtKB-SubCell"/>
</dbReference>
<feature type="transmembrane region" description="Helical" evidence="10">
    <location>
        <begin position="262"/>
        <end position="279"/>
    </location>
</feature>
<feature type="transmembrane region" description="Helical" evidence="10">
    <location>
        <begin position="300"/>
        <end position="321"/>
    </location>
</feature>
<sequence length="530" mass="58287">MSLPPAPLPPLDARMTLWERLRDRVMASGSRARMLAWLAPVAITMLAMVLRLVNLGHPHEIMFDETYYVKDSWSLWNFGYEAKWGDGADAALPDGGVSALQTTASYVVHPPLGKWIIGLGMVLMGPGSSFGWRFTTAVLGSLTVLLVYLITLQLTRSRTVSTIAGGLLAIDGLGIVMSRIALLDGILTFFIALGFLFALLDRNRTIPKIDAVLADTMSADAGRADDEPPNLRITGPVLWARPWLIAAGVALGAASAVKWSGLYALAVFGLYVVVTDALARRRARILLWPTDAAFRQGPASFLLLVGPAFLTYLISWTGWLVTAGGYDRQSDANPLIALWNYHSSMLGFHVGLDSPHPYASPAWQWPLLLRPTAIWVGDDPTPCGTDHCIAVISSVPNPLIWYGGVAACVYLLYRFIRGLIERQSVGATYTFALVGLLATYVPWLLFPERTIFQFYTIAMMPFVVIALAVALRELAGRSTEPLHRRQAGQRTVAVYLIVTVLISVFFYPVWTGVSVPYNFWLIHTWLPGWI</sequence>
<dbReference type="Pfam" id="PF02366">
    <property type="entry name" value="PMT"/>
    <property type="match status" value="1"/>
</dbReference>
<evidence type="ECO:0000259" key="11">
    <source>
        <dbReference type="Pfam" id="PF02366"/>
    </source>
</evidence>
<keyword evidence="14" id="KW-1185">Reference proteome</keyword>
<accession>A0A1R4JU66</accession>
<comment type="similarity">
    <text evidence="3 10">Belongs to the glycosyltransferase 39 family.</text>
</comment>
<evidence type="ECO:0000256" key="2">
    <source>
        <dbReference type="ARBA" id="ARBA00004922"/>
    </source>
</evidence>
<evidence type="ECO:0000256" key="3">
    <source>
        <dbReference type="ARBA" id="ARBA00007222"/>
    </source>
</evidence>
<evidence type="ECO:0000259" key="12">
    <source>
        <dbReference type="Pfam" id="PF16192"/>
    </source>
</evidence>
<evidence type="ECO:0000256" key="5">
    <source>
        <dbReference type="ARBA" id="ARBA00022679"/>
    </source>
</evidence>
<dbReference type="InterPro" id="IPR003342">
    <property type="entry name" value="ArnT-like_N"/>
</dbReference>
<keyword evidence="8 10" id="KW-0472">Membrane</keyword>
<feature type="domain" description="ArnT-like N-terminal" evidence="11">
    <location>
        <begin position="42"/>
        <end position="197"/>
    </location>
</feature>
<evidence type="ECO:0000256" key="4">
    <source>
        <dbReference type="ARBA" id="ARBA00022676"/>
    </source>
</evidence>
<keyword evidence="10" id="KW-1003">Cell membrane</keyword>
<dbReference type="PANTHER" id="PTHR10050">
    <property type="entry name" value="DOLICHYL-PHOSPHATE-MANNOSE--PROTEIN MANNOSYLTRANSFERASE"/>
    <property type="match status" value="1"/>
</dbReference>
<feature type="transmembrane region" description="Helical" evidence="10">
    <location>
        <begin position="34"/>
        <end position="53"/>
    </location>
</feature>
<gene>
    <name evidence="13" type="ORF">FM104_08890</name>
</gene>
<reference evidence="13 14" key="1">
    <citation type="submission" date="2017-02" db="EMBL/GenBank/DDBJ databases">
        <authorList>
            <person name="Peterson S.W."/>
        </authorList>
    </citation>
    <scope>NUCLEOTIDE SEQUENCE [LARGE SCALE GENOMIC DNA]</scope>
    <source>
        <strain evidence="13 14">B Mb 05.01</strain>
    </source>
</reference>
<dbReference type="Proteomes" id="UP000196320">
    <property type="component" value="Unassembled WGS sequence"/>
</dbReference>
<name>A0A1R4JU66_9MICO</name>
<evidence type="ECO:0000313" key="14">
    <source>
        <dbReference type="Proteomes" id="UP000196320"/>
    </source>
</evidence>
<evidence type="ECO:0000313" key="13">
    <source>
        <dbReference type="EMBL" id="SJN35444.1"/>
    </source>
</evidence>
<evidence type="ECO:0000256" key="9">
    <source>
        <dbReference type="ARBA" id="ARBA00093617"/>
    </source>
</evidence>
<feature type="transmembrane region" description="Helical" evidence="10">
    <location>
        <begin position="182"/>
        <end position="200"/>
    </location>
</feature>
<comment type="function">
    <text evidence="10">Protein O-mannosyltransferase that catalyzes the transfer of a single mannose residue from a polyprenol phospho-mannosyl lipidic donor to the hydroxyl group of selected serine and threonine residues in acceptor proteins.</text>
</comment>
<evidence type="ECO:0000256" key="1">
    <source>
        <dbReference type="ARBA" id="ARBA00004127"/>
    </source>
</evidence>
<feature type="transmembrane region" description="Helical" evidence="10">
    <location>
        <begin position="238"/>
        <end position="256"/>
    </location>
</feature>
<dbReference type="EMBL" id="FUKO01000020">
    <property type="protein sequence ID" value="SJN35444.1"/>
    <property type="molecule type" value="Genomic_DNA"/>
</dbReference>
<dbReference type="InterPro" id="IPR027005">
    <property type="entry name" value="PMT-like"/>
</dbReference>
<feature type="transmembrane region" description="Helical" evidence="10">
    <location>
        <begin position="452"/>
        <end position="471"/>
    </location>
</feature>
<evidence type="ECO:0000256" key="6">
    <source>
        <dbReference type="ARBA" id="ARBA00022692"/>
    </source>
</evidence>